<dbReference type="SMART" id="SM00530">
    <property type="entry name" value="HTH_XRE"/>
    <property type="match status" value="1"/>
</dbReference>
<dbReference type="Pfam" id="PF17765">
    <property type="entry name" value="MLTR_LBD"/>
    <property type="match status" value="1"/>
</dbReference>
<comment type="caution">
    <text evidence="2">The sequence shown here is derived from an EMBL/GenBank/DDBJ whole genome shotgun (WGS) entry which is preliminary data.</text>
</comment>
<dbReference type="SUPFAM" id="SSF47413">
    <property type="entry name" value="lambda repressor-like DNA-binding domains"/>
    <property type="match status" value="1"/>
</dbReference>
<dbReference type="PROSITE" id="PS50943">
    <property type="entry name" value="HTH_CROC1"/>
    <property type="match status" value="1"/>
</dbReference>
<dbReference type="InterPro" id="IPR001387">
    <property type="entry name" value="Cro/C1-type_HTH"/>
</dbReference>
<dbReference type="PANTHER" id="PTHR35010">
    <property type="entry name" value="BLL4672 PROTEIN-RELATED"/>
    <property type="match status" value="1"/>
</dbReference>
<proteinExistence type="predicted"/>
<sequence length="279" mass="32177">MEKAARDGEPVAGLLEREIRDLLRQLLRSHRKALGLSQEQVARRLYISTRSYFDWEAGRVPIPPGQLPAIARILNLDERHEWLLHQLVSGNTPPPAARGNLGEDPEFSLYRRMIKETISRSPHVVYVMDSEWNVMAYNEKFEELYGWACTGSRNDPTANMVRFVLFHELAPRVLANWYEDWLLAALIFFNIAARHAPDNLAYLEIRGDMERYPTVLRAQTVDVPKAMHRGETCEPLFEKRRHAVYWPDRPDVPVAQYSLLLGLDLFPGWRMVVDGSSPS</sequence>
<accession>A0ABU2LV09</accession>
<feature type="domain" description="HTH cro/C1-type" evidence="1">
    <location>
        <begin position="27"/>
        <end position="83"/>
    </location>
</feature>
<dbReference type="EMBL" id="JAVREM010000040">
    <property type="protein sequence ID" value="MDT0321430.1"/>
    <property type="molecule type" value="Genomic_DNA"/>
</dbReference>
<gene>
    <name evidence="2" type="ORF">RNC47_24170</name>
</gene>
<dbReference type="RefSeq" id="WP_311601647.1">
    <property type="nucleotide sequence ID" value="NZ_JAVREM010000040.1"/>
</dbReference>
<dbReference type="Pfam" id="PF13560">
    <property type="entry name" value="HTH_31"/>
    <property type="match status" value="1"/>
</dbReference>
<dbReference type="InterPro" id="IPR041413">
    <property type="entry name" value="MLTR_LBD"/>
</dbReference>
<protein>
    <submittedName>
        <fullName evidence="2">Helix-turn-helix transcriptional regulator</fullName>
    </submittedName>
</protein>
<name>A0ABU2LV09_9ACTN</name>
<dbReference type="Proteomes" id="UP001183420">
    <property type="component" value="Unassembled WGS sequence"/>
</dbReference>
<dbReference type="CDD" id="cd00093">
    <property type="entry name" value="HTH_XRE"/>
    <property type="match status" value="1"/>
</dbReference>
<organism evidence="2 3">
    <name type="scientific">Streptomyces millisiae</name>
    <dbReference type="NCBI Taxonomy" id="3075542"/>
    <lineage>
        <taxon>Bacteria</taxon>
        <taxon>Bacillati</taxon>
        <taxon>Actinomycetota</taxon>
        <taxon>Actinomycetes</taxon>
        <taxon>Kitasatosporales</taxon>
        <taxon>Streptomycetaceae</taxon>
        <taxon>Streptomyces</taxon>
    </lineage>
</organism>
<dbReference type="Gene3D" id="1.10.260.40">
    <property type="entry name" value="lambda repressor-like DNA-binding domains"/>
    <property type="match status" value="1"/>
</dbReference>
<reference evidence="3" key="1">
    <citation type="submission" date="2023-07" db="EMBL/GenBank/DDBJ databases">
        <title>30 novel species of actinomycetes from the DSMZ collection.</title>
        <authorList>
            <person name="Nouioui I."/>
        </authorList>
    </citation>
    <scope>NUCLEOTIDE SEQUENCE [LARGE SCALE GENOMIC DNA]</scope>
    <source>
        <strain evidence="3">DSM 44918</strain>
    </source>
</reference>
<keyword evidence="3" id="KW-1185">Reference proteome</keyword>
<evidence type="ECO:0000313" key="2">
    <source>
        <dbReference type="EMBL" id="MDT0321430.1"/>
    </source>
</evidence>
<evidence type="ECO:0000259" key="1">
    <source>
        <dbReference type="PROSITE" id="PS50943"/>
    </source>
</evidence>
<dbReference type="InterPro" id="IPR010982">
    <property type="entry name" value="Lambda_DNA-bd_dom_sf"/>
</dbReference>
<dbReference type="Gene3D" id="3.30.450.180">
    <property type="match status" value="1"/>
</dbReference>
<evidence type="ECO:0000313" key="3">
    <source>
        <dbReference type="Proteomes" id="UP001183420"/>
    </source>
</evidence>